<protein>
    <recommendedName>
        <fullName evidence="12">TolC family protein</fullName>
    </recommendedName>
</protein>
<proteinExistence type="inferred from homology"/>
<keyword evidence="11" id="KW-1185">Reference proteome</keyword>
<dbReference type="GO" id="GO:0015288">
    <property type="term" value="F:porin activity"/>
    <property type="evidence" value="ECO:0007669"/>
    <property type="project" value="TreeGrafter"/>
</dbReference>
<dbReference type="EMBL" id="CP030104">
    <property type="protein sequence ID" value="AWX44397.1"/>
    <property type="molecule type" value="Genomic_DNA"/>
</dbReference>
<gene>
    <name evidence="10" type="ORF">HME9304_01397</name>
</gene>
<evidence type="ECO:0000313" key="11">
    <source>
        <dbReference type="Proteomes" id="UP000248536"/>
    </source>
</evidence>
<dbReference type="RefSeq" id="WP_112377872.1">
    <property type="nucleotide sequence ID" value="NZ_CP030104.1"/>
</dbReference>
<evidence type="ECO:0000256" key="7">
    <source>
        <dbReference type="ARBA" id="ARBA00023237"/>
    </source>
</evidence>
<keyword evidence="5" id="KW-0812">Transmembrane</keyword>
<organism evidence="10 11">
    <name type="scientific">Flagellimonas maritima</name>
    <dbReference type="NCBI Taxonomy" id="1383885"/>
    <lineage>
        <taxon>Bacteria</taxon>
        <taxon>Pseudomonadati</taxon>
        <taxon>Bacteroidota</taxon>
        <taxon>Flavobacteriia</taxon>
        <taxon>Flavobacteriales</taxon>
        <taxon>Flavobacteriaceae</taxon>
        <taxon>Flagellimonas</taxon>
    </lineage>
</organism>
<keyword evidence="6" id="KW-0472">Membrane</keyword>
<keyword evidence="9" id="KW-0732">Signal</keyword>
<feature type="chain" id="PRO_5016289182" description="TolC family protein" evidence="9">
    <location>
        <begin position="22"/>
        <end position="425"/>
    </location>
</feature>
<evidence type="ECO:0000256" key="3">
    <source>
        <dbReference type="ARBA" id="ARBA00022448"/>
    </source>
</evidence>
<dbReference type="Gene3D" id="1.20.1600.10">
    <property type="entry name" value="Outer membrane efflux proteins (OEP)"/>
    <property type="match status" value="1"/>
</dbReference>
<evidence type="ECO:0000256" key="6">
    <source>
        <dbReference type="ARBA" id="ARBA00023136"/>
    </source>
</evidence>
<dbReference type="Proteomes" id="UP000248536">
    <property type="component" value="Chromosome"/>
</dbReference>
<dbReference type="SUPFAM" id="SSF56954">
    <property type="entry name" value="Outer membrane efflux proteins (OEP)"/>
    <property type="match status" value="1"/>
</dbReference>
<sequence>MRNIRLTACGLAFFLYTMAVAQDMQDKKITLQEAYQWANTNYPLIDDTEIIDRLEAVNLEIIKRDGLPSLSAKGRAQYQTENFEIPLGSTTLEAPLETWNAALNLNYDVYDGGMKSAQRSLEKASANVERQSLQVQLRTLKDRVNNLVFATTLSRKQDTILQNSLEDIRTNIETLQAGYDNGTVLESEVSKLKVRRLELLKDQLEVRGNTDTYISLLEQLTGKTLSEDVQFVTPEGLIVTAGNDIKRPENELYDSQKSLIAAREASIAASTKPKISLYAESGVGNPNPVNFADFETSTYSLGGVQLNWSLFNFGKSKTEREKLKIQQEQIEVDREVFLFDLENQRKEYLKEMETIASQIENNEQIVALRTEILRQSKVQLDNGIINSSEYITQLNAKINAEQQLELNRIELLQTKINYLTLIGQL</sequence>
<evidence type="ECO:0008006" key="12">
    <source>
        <dbReference type="Google" id="ProtNLM"/>
    </source>
</evidence>
<accession>A0A2Z4LSZ4</accession>
<dbReference type="PANTHER" id="PTHR30026:SF20">
    <property type="entry name" value="OUTER MEMBRANE PROTEIN TOLC"/>
    <property type="match status" value="1"/>
</dbReference>
<dbReference type="KEGG" id="spon:HME9304_01397"/>
<feature type="signal peptide" evidence="9">
    <location>
        <begin position="1"/>
        <end position="21"/>
    </location>
</feature>
<dbReference type="PANTHER" id="PTHR30026">
    <property type="entry name" value="OUTER MEMBRANE PROTEIN TOLC"/>
    <property type="match status" value="1"/>
</dbReference>
<keyword evidence="4" id="KW-1134">Transmembrane beta strand</keyword>
<dbReference type="GO" id="GO:0009279">
    <property type="term" value="C:cell outer membrane"/>
    <property type="evidence" value="ECO:0007669"/>
    <property type="project" value="UniProtKB-SubCell"/>
</dbReference>
<dbReference type="Pfam" id="PF02321">
    <property type="entry name" value="OEP"/>
    <property type="match status" value="1"/>
</dbReference>
<evidence type="ECO:0000256" key="1">
    <source>
        <dbReference type="ARBA" id="ARBA00004442"/>
    </source>
</evidence>
<name>A0A2Z4LSZ4_9FLAO</name>
<dbReference type="GO" id="GO:1990281">
    <property type="term" value="C:efflux pump complex"/>
    <property type="evidence" value="ECO:0007669"/>
    <property type="project" value="TreeGrafter"/>
</dbReference>
<keyword evidence="7" id="KW-0998">Cell outer membrane</keyword>
<evidence type="ECO:0000256" key="8">
    <source>
        <dbReference type="SAM" id="Coils"/>
    </source>
</evidence>
<evidence type="ECO:0000256" key="5">
    <source>
        <dbReference type="ARBA" id="ARBA00022692"/>
    </source>
</evidence>
<evidence type="ECO:0000256" key="2">
    <source>
        <dbReference type="ARBA" id="ARBA00007613"/>
    </source>
</evidence>
<dbReference type="GO" id="GO:0015562">
    <property type="term" value="F:efflux transmembrane transporter activity"/>
    <property type="evidence" value="ECO:0007669"/>
    <property type="project" value="InterPro"/>
</dbReference>
<evidence type="ECO:0000256" key="4">
    <source>
        <dbReference type="ARBA" id="ARBA00022452"/>
    </source>
</evidence>
<dbReference type="OrthoDB" id="976750at2"/>
<evidence type="ECO:0000256" key="9">
    <source>
        <dbReference type="SAM" id="SignalP"/>
    </source>
</evidence>
<reference evidence="10 11" key="1">
    <citation type="submission" date="2018-06" db="EMBL/GenBank/DDBJ databases">
        <title>Spongiibacterium sp. HME9304 Genome sequencing and assembly.</title>
        <authorList>
            <person name="Kang H."/>
            <person name="Kim H."/>
            <person name="Joh K."/>
        </authorList>
    </citation>
    <scope>NUCLEOTIDE SEQUENCE [LARGE SCALE GENOMIC DNA]</scope>
    <source>
        <strain evidence="10 11">HME9304</strain>
    </source>
</reference>
<comment type="subcellular location">
    <subcellularLocation>
        <location evidence="1">Cell outer membrane</location>
    </subcellularLocation>
</comment>
<feature type="coiled-coil region" evidence="8">
    <location>
        <begin position="114"/>
        <end position="143"/>
    </location>
</feature>
<comment type="similarity">
    <text evidence="2">Belongs to the outer membrane factor (OMF) (TC 1.B.17) family.</text>
</comment>
<dbReference type="InterPro" id="IPR003423">
    <property type="entry name" value="OMP_efflux"/>
</dbReference>
<evidence type="ECO:0000313" key="10">
    <source>
        <dbReference type="EMBL" id="AWX44397.1"/>
    </source>
</evidence>
<keyword evidence="3" id="KW-0813">Transport</keyword>
<dbReference type="InterPro" id="IPR051906">
    <property type="entry name" value="TolC-like"/>
</dbReference>
<keyword evidence="8" id="KW-0175">Coiled coil</keyword>
<dbReference type="AlphaFoldDB" id="A0A2Z4LSZ4"/>